<keyword evidence="1" id="KW-0812">Transmembrane</keyword>
<keyword evidence="1" id="KW-1133">Transmembrane helix</keyword>
<name>X0TMS4_9ZZZZ</name>
<sequence length="278" mass="30790">MSVSKIGSIALLILTFAFFVACFLKAFDDARQRIYICEAGCAGLLPPLGGQENFKFTFNCEVGCGGLLPPLGGQEKLQYTFNAPSNSLARLYLFAASTESLRDLRGEKLLVTLISPATGEAIFSEAFEIGSCRTDKYALKLDFPSIQLNKGQPVLLKLSMPETEPGQGIQFWHGDTLLRLEDSLEFSGRLIASQSLSLQFLPERLPAPFVTTIVALALFASCLAFVRPVKNLSWATFFSLGAITFTLSIYAWESRLWGFWGEYWPDGYVGMARAFRLW</sequence>
<feature type="transmembrane region" description="Helical" evidence="1">
    <location>
        <begin position="6"/>
        <end position="24"/>
    </location>
</feature>
<feature type="transmembrane region" description="Helical" evidence="1">
    <location>
        <begin position="205"/>
        <end position="226"/>
    </location>
</feature>
<dbReference type="PROSITE" id="PS51257">
    <property type="entry name" value="PROKAR_LIPOPROTEIN"/>
    <property type="match status" value="1"/>
</dbReference>
<dbReference type="EMBL" id="BARS01017158">
    <property type="protein sequence ID" value="GAF94863.1"/>
    <property type="molecule type" value="Genomic_DNA"/>
</dbReference>
<evidence type="ECO:0000256" key="1">
    <source>
        <dbReference type="SAM" id="Phobius"/>
    </source>
</evidence>
<reference evidence="2" key="1">
    <citation type="journal article" date="2014" name="Front. Microbiol.">
        <title>High frequency of phylogenetically diverse reductive dehalogenase-homologous genes in deep subseafloor sedimentary metagenomes.</title>
        <authorList>
            <person name="Kawai M."/>
            <person name="Futagami T."/>
            <person name="Toyoda A."/>
            <person name="Takaki Y."/>
            <person name="Nishi S."/>
            <person name="Hori S."/>
            <person name="Arai W."/>
            <person name="Tsubouchi T."/>
            <person name="Morono Y."/>
            <person name="Uchiyama I."/>
            <person name="Ito T."/>
            <person name="Fujiyama A."/>
            <person name="Inagaki F."/>
            <person name="Takami H."/>
        </authorList>
    </citation>
    <scope>NUCLEOTIDE SEQUENCE</scope>
    <source>
        <strain evidence="2">Expedition CK06-06</strain>
    </source>
</reference>
<protein>
    <submittedName>
        <fullName evidence="2">Uncharacterized protein</fullName>
    </submittedName>
</protein>
<gene>
    <name evidence="2" type="ORF">S01H1_28106</name>
</gene>
<feature type="non-terminal residue" evidence="2">
    <location>
        <position position="278"/>
    </location>
</feature>
<accession>X0TMS4</accession>
<proteinExistence type="predicted"/>
<keyword evidence="1" id="KW-0472">Membrane</keyword>
<organism evidence="2">
    <name type="scientific">marine sediment metagenome</name>
    <dbReference type="NCBI Taxonomy" id="412755"/>
    <lineage>
        <taxon>unclassified sequences</taxon>
        <taxon>metagenomes</taxon>
        <taxon>ecological metagenomes</taxon>
    </lineage>
</organism>
<comment type="caution">
    <text evidence="2">The sequence shown here is derived from an EMBL/GenBank/DDBJ whole genome shotgun (WGS) entry which is preliminary data.</text>
</comment>
<dbReference type="AlphaFoldDB" id="X0TMS4"/>
<evidence type="ECO:0000313" key="2">
    <source>
        <dbReference type="EMBL" id="GAF94863.1"/>
    </source>
</evidence>
<feature type="transmembrane region" description="Helical" evidence="1">
    <location>
        <begin position="232"/>
        <end position="252"/>
    </location>
</feature>